<gene>
    <name evidence="1" type="ORF">BECKLFY1418A_GA0070994_11435</name>
</gene>
<dbReference type="AlphaFoldDB" id="A0A450V969"/>
<accession>A0A450V969</accession>
<sequence length="128" mass="13857">MALPCNRIESLSFDAGIGRTRILGNPAPESEPISAQGAVSRGSFLFGCGLVAPGILPSSIVVLPRCLDRFFRHLVGRKIVTPIFYSLCVPLWFVDFPLDFAQAPFEPEVLVYGNAAPAHHHGHGHDHA</sequence>
<name>A0A450V969_9GAMM</name>
<dbReference type="EMBL" id="CAADFH010000143">
    <property type="protein sequence ID" value="VFK01353.1"/>
    <property type="molecule type" value="Genomic_DNA"/>
</dbReference>
<reference evidence="1" key="1">
    <citation type="submission" date="2019-02" db="EMBL/GenBank/DDBJ databases">
        <authorList>
            <person name="Gruber-Vodicka R. H."/>
            <person name="Seah K. B. B."/>
        </authorList>
    </citation>
    <scope>NUCLEOTIDE SEQUENCE</scope>
    <source>
        <strain evidence="1">BECK_M6</strain>
    </source>
</reference>
<organism evidence="1">
    <name type="scientific">Candidatus Kentrum sp. LFY</name>
    <dbReference type="NCBI Taxonomy" id="2126342"/>
    <lineage>
        <taxon>Bacteria</taxon>
        <taxon>Pseudomonadati</taxon>
        <taxon>Pseudomonadota</taxon>
        <taxon>Gammaproteobacteria</taxon>
        <taxon>Candidatus Kentrum</taxon>
    </lineage>
</organism>
<evidence type="ECO:0000313" key="1">
    <source>
        <dbReference type="EMBL" id="VFK01353.1"/>
    </source>
</evidence>
<protein>
    <submittedName>
        <fullName evidence="1">Uncharacterized protein</fullName>
    </submittedName>
</protein>
<proteinExistence type="predicted"/>